<reference evidence="1" key="1">
    <citation type="submission" date="2021-01" db="EMBL/GenBank/DDBJ databases">
        <authorList>
            <person name="Corre E."/>
            <person name="Pelletier E."/>
            <person name="Niang G."/>
            <person name="Scheremetjew M."/>
            <person name="Finn R."/>
            <person name="Kale V."/>
            <person name="Holt S."/>
            <person name="Cochrane G."/>
            <person name="Meng A."/>
            <person name="Brown T."/>
            <person name="Cohen L."/>
        </authorList>
    </citation>
    <scope>NUCLEOTIDE SEQUENCE</scope>
    <source>
        <strain evidence="1">Pop2</strain>
    </source>
</reference>
<evidence type="ECO:0000313" key="1">
    <source>
        <dbReference type="EMBL" id="CAD9313657.1"/>
    </source>
</evidence>
<proteinExistence type="predicted"/>
<organism evidence="1">
    <name type="scientific">Ditylum brightwellii</name>
    <dbReference type="NCBI Taxonomy" id="49249"/>
    <lineage>
        <taxon>Eukaryota</taxon>
        <taxon>Sar</taxon>
        <taxon>Stramenopiles</taxon>
        <taxon>Ochrophyta</taxon>
        <taxon>Bacillariophyta</taxon>
        <taxon>Mediophyceae</taxon>
        <taxon>Lithodesmiophycidae</taxon>
        <taxon>Lithodesmiales</taxon>
        <taxon>Lithodesmiaceae</taxon>
        <taxon>Ditylum</taxon>
    </lineage>
</organism>
<sequence>MTEFISLKSGTFSKSKIRCAKRIGSSCLKNPATCNNTRSVATLSSFFHAASRYVLCKNSPLPVRMRVWRNVEVCGSSAHVFFGRVKVAVRVGGHGEVIPPAVGRDEPAVCNDAEPRGEEERLCFQN</sequence>
<dbReference type="EMBL" id="HBGN01000108">
    <property type="protein sequence ID" value="CAD9313657.1"/>
    <property type="molecule type" value="Transcribed_RNA"/>
</dbReference>
<name>A0A6U3NIG8_9STRA</name>
<protein>
    <submittedName>
        <fullName evidence="1">Uncharacterized protein</fullName>
    </submittedName>
</protein>
<gene>
    <name evidence="1" type="ORF">DBRI1063_LOCUS63</name>
</gene>
<dbReference type="AlphaFoldDB" id="A0A6U3NIG8"/>
<accession>A0A6U3NIG8</accession>